<dbReference type="GO" id="GO:0045892">
    <property type="term" value="P:negative regulation of DNA-templated transcription"/>
    <property type="evidence" value="ECO:0007669"/>
    <property type="project" value="TreeGrafter"/>
</dbReference>
<dbReference type="InterPro" id="IPR050707">
    <property type="entry name" value="HTH_MetabolicPath_Reg"/>
</dbReference>
<dbReference type="GO" id="GO:0003677">
    <property type="term" value="F:DNA binding"/>
    <property type="evidence" value="ECO:0007669"/>
    <property type="project" value="UniProtKB-KW"/>
</dbReference>
<proteinExistence type="predicted"/>
<dbReference type="GO" id="GO:0003700">
    <property type="term" value="F:DNA-binding transcription factor activity"/>
    <property type="evidence" value="ECO:0007669"/>
    <property type="project" value="TreeGrafter"/>
</dbReference>
<evidence type="ECO:0000313" key="6">
    <source>
        <dbReference type="EMBL" id="QNG51322.1"/>
    </source>
</evidence>
<dbReference type="EMBL" id="CP060131">
    <property type="protein sequence ID" value="QNG51322.1"/>
    <property type="molecule type" value="Genomic_DNA"/>
</dbReference>
<dbReference type="PROSITE" id="PS51077">
    <property type="entry name" value="HTH_ICLR"/>
    <property type="match status" value="1"/>
</dbReference>
<dbReference type="SUPFAM" id="SSF46785">
    <property type="entry name" value="Winged helix' DNA-binding domain"/>
    <property type="match status" value="1"/>
</dbReference>
<evidence type="ECO:0000259" key="4">
    <source>
        <dbReference type="PROSITE" id="PS51077"/>
    </source>
</evidence>
<gene>
    <name evidence="6" type="ORF">H6H00_24735</name>
</gene>
<reference evidence="6 7" key="1">
    <citation type="submission" date="2020-08" db="EMBL/GenBank/DDBJ databases">
        <authorList>
            <person name="Mo P."/>
        </authorList>
    </citation>
    <scope>NUCLEOTIDE SEQUENCE [LARGE SCALE GENOMIC DNA]</scope>
    <source>
        <strain evidence="6 7">CGMCC 4.1532</strain>
    </source>
</reference>
<dbReference type="SMART" id="SM00346">
    <property type="entry name" value="HTH_ICLR"/>
    <property type="match status" value="1"/>
</dbReference>
<keyword evidence="2" id="KW-0238">DNA-binding</keyword>
<evidence type="ECO:0000256" key="3">
    <source>
        <dbReference type="ARBA" id="ARBA00023163"/>
    </source>
</evidence>
<dbReference type="Pfam" id="PF09339">
    <property type="entry name" value="HTH_IclR"/>
    <property type="match status" value="1"/>
</dbReference>
<keyword evidence="7" id="KW-1185">Reference proteome</keyword>
<evidence type="ECO:0000256" key="2">
    <source>
        <dbReference type="ARBA" id="ARBA00023125"/>
    </source>
</evidence>
<dbReference type="Gene3D" id="1.10.10.10">
    <property type="entry name" value="Winged helix-like DNA-binding domain superfamily/Winged helix DNA-binding domain"/>
    <property type="match status" value="1"/>
</dbReference>
<evidence type="ECO:0000256" key="1">
    <source>
        <dbReference type="ARBA" id="ARBA00023015"/>
    </source>
</evidence>
<dbReference type="Proteomes" id="UP000515728">
    <property type="component" value="Chromosome"/>
</dbReference>
<dbReference type="InterPro" id="IPR014757">
    <property type="entry name" value="Tscrpt_reg_IclR_C"/>
</dbReference>
<accession>A0A7G7MEW1</accession>
<evidence type="ECO:0000313" key="7">
    <source>
        <dbReference type="Proteomes" id="UP000515728"/>
    </source>
</evidence>
<dbReference type="KEGG" id="ppel:H6H00_24735"/>
<keyword evidence="1" id="KW-0805">Transcription regulation</keyword>
<dbReference type="InterPro" id="IPR036390">
    <property type="entry name" value="WH_DNA-bd_sf"/>
</dbReference>
<feature type="domain" description="HTH iclR-type" evidence="4">
    <location>
        <begin position="10"/>
        <end position="71"/>
    </location>
</feature>
<organism evidence="6 7">
    <name type="scientific">Pseudonocardia petroleophila</name>
    <dbReference type="NCBI Taxonomy" id="37331"/>
    <lineage>
        <taxon>Bacteria</taxon>
        <taxon>Bacillati</taxon>
        <taxon>Actinomycetota</taxon>
        <taxon>Actinomycetes</taxon>
        <taxon>Pseudonocardiales</taxon>
        <taxon>Pseudonocardiaceae</taxon>
        <taxon>Pseudonocardia</taxon>
    </lineage>
</organism>
<protein>
    <submittedName>
        <fullName evidence="6">IclR family transcriptional regulator</fullName>
    </submittedName>
</protein>
<dbReference type="SUPFAM" id="SSF55781">
    <property type="entry name" value="GAF domain-like"/>
    <property type="match status" value="1"/>
</dbReference>
<sequence length="252" mass="26970">MQGRRSGPGESVLTRAVRILDAFGPDDRTLRVSDIAARSGLHLATASRLVAELVEHGLLARDPDRRVRVGVRLWELAMRASPTLSLRDAAMPFLEDLHAVVGHHVQLGVRDGSEVLFVERLSAPGSVINYTRIAGRLPLHASSSGLVLLAHAPHDVQESVLAGPLRRYTAQTITTADRLRRTLADVRRDGFVLCPGHIHDDALGVAVPVADGARRVVAALAAVVPNDDSGRAVVPVLRAAARGISRSLPLTE</sequence>
<name>A0A7G7MEW1_9PSEU</name>
<dbReference type="InterPro" id="IPR029016">
    <property type="entry name" value="GAF-like_dom_sf"/>
</dbReference>
<keyword evidence="3" id="KW-0804">Transcription</keyword>
<dbReference type="Pfam" id="PF01614">
    <property type="entry name" value="IclR_C"/>
    <property type="match status" value="1"/>
</dbReference>
<dbReference type="PROSITE" id="PS51078">
    <property type="entry name" value="ICLR_ED"/>
    <property type="match status" value="1"/>
</dbReference>
<dbReference type="PANTHER" id="PTHR30136">
    <property type="entry name" value="HELIX-TURN-HELIX TRANSCRIPTIONAL REGULATOR, ICLR FAMILY"/>
    <property type="match status" value="1"/>
</dbReference>
<dbReference type="AlphaFoldDB" id="A0A7G7MEW1"/>
<dbReference type="InterPro" id="IPR036388">
    <property type="entry name" value="WH-like_DNA-bd_sf"/>
</dbReference>
<dbReference type="InterPro" id="IPR005471">
    <property type="entry name" value="Tscrpt_reg_IclR_N"/>
</dbReference>
<feature type="domain" description="IclR-ED" evidence="5">
    <location>
        <begin position="72"/>
        <end position="250"/>
    </location>
</feature>
<dbReference type="PANTHER" id="PTHR30136:SF24">
    <property type="entry name" value="HTH-TYPE TRANSCRIPTIONAL REPRESSOR ALLR"/>
    <property type="match status" value="1"/>
</dbReference>
<dbReference type="RefSeq" id="WP_185718077.1">
    <property type="nucleotide sequence ID" value="NZ_BAAAWI010000001.1"/>
</dbReference>
<evidence type="ECO:0000259" key="5">
    <source>
        <dbReference type="PROSITE" id="PS51078"/>
    </source>
</evidence>
<dbReference type="Gene3D" id="3.30.450.40">
    <property type="match status" value="1"/>
</dbReference>